<dbReference type="EMBL" id="CVQI01024447">
    <property type="protein sequence ID" value="CRK32255.1"/>
    <property type="molecule type" value="Genomic_DNA"/>
</dbReference>
<feature type="compositionally biased region" description="Basic and acidic residues" evidence="1">
    <location>
        <begin position="161"/>
        <end position="178"/>
    </location>
</feature>
<feature type="compositionally biased region" description="Low complexity" evidence="1">
    <location>
        <begin position="129"/>
        <end position="141"/>
    </location>
</feature>
<organism evidence="2 3">
    <name type="scientific">Verticillium longisporum</name>
    <name type="common">Verticillium dahliae var. longisporum</name>
    <dbReference type="NCBI Taxonomy" id="100787"/>
    <lineage>
        <taxon>Eukaryota</taxon>
        <taxon>Fungi</taxon>
        <taxon>Dikarya</taxon>
        <taxon>Ascomycota</taxon>
        <taxon>Pezizomycotina</taxon>
        <taxon>Sordariomycetes</taxon>
        <taxon>Hypocreomycetidae</taxon>
        <taxon>Glomerellales</taxon>
        <taxon>Plectosphaerellaceae</taxon>
        <taxon>Verticillium</taxon>
    </lineage>
</organism>
<gene>
    <name evidence="2" type="ORF">BN1723_014595</name>
</gene>
<feature type="compositionally biased region" description="Pro residues" evidence="1">
    <location>
        <begin position="143"/>
        <end position="157"/>
    </location>
</feature>
<dbReference type="AlphaFoldDB" id="A0A0G4ME34"/>
<feature type="compositionally biased region" description="Low complexity" evidence="1">
    <location>
        <begin position="52"/>
        <end position="69"/>
    </location>
</feature>
<evidence type="ECO:0000313" key="3">
    <source>
        <dbReference type="Proteomes" id="UP000045706"/>
    </source>
</evidence>
<protein>
    <submittedName>
        <fullName evidence="2">Uncharacterized protein</fullName>
    </submittedName>
</protein>
<name>A0A0G4ME34_VERLO</name>
<evidence type="ECO:0000256" key="1">
    <source>
        <dbReference type="SAM" id="MobiDB-lite"/>
    </source>
</evidence>
<feature type="compositionally biased region" description="Acidic residues" evidence="1">
    <location>
        <begin position="91"/>
        <end position="103"/>
    </location>
</feature>
<reference evidence="3" key="1">
    <citation type="submission" date="2015-05" db="EMBL/GenBank/DDBJ databases">
        <authorList>
            <person name="Fogelqvist Johan"/>
        </authorList>
    </citation>
    <scope>NUCLEOTIDE SEQUENCE [LARGE SCALE GENOMIC DNA]</scope>
</reference>
<proteinExistence type="predicted"/>
<feature type="compositionally biased region" description="Basic residues" evidence="1">
    <location>
        <begin position="41"/>
        <end position="51"/>
    </location>
</feature>
<evidence type="ECO:0000313" key="2">
    <source>
        <dbReference type="EMBL" id="CRK32255.1"/>
    </source>
</evidence>
<accession>A0A0G4ME34</accession>
<feature type="compositionally biased region" description="Pro residues" evidence="1">
    <location>
        <begin position="70"/>
        <end position="83"/>
    </location>
</feature>
<feature type="compositionally biased region" description="Basic residues" evidence="1">
    <location>
        <begin position="117"/>
        <end position="128"/>
    </location>
</feature>
<sequence length="378" mass="39622">MTSFLTDASQPSTPTTTTKAPVLPATNGTSPVDQEPAPAVNRKKQKRRAKLAAKAAAEQAAAATNTTSEPVPPTTPSAAPKPSPSTRQDEVEPEATDEEEDREGDNHANTNGTTSGKSKKSKKKKKKNSAAQAAADDPQLANVPPPGTESHPLPPRGPGISKEKIWNTSSQEERERGFESGPSMASQPIGRPAPIGRPGSVVHGQGSDQVDDVSDQHLGSSALLDDSEEPIRAATARQLHQAPGPGPRQAFPSTPFGMDAGMHLQSNPWSNPSPFAAFGPPPGLGGPNWGNPLAAIPPMPSLANLRTGGNPRSVAVRRMLCRVCKELQGRGADGTDGFADLNIIMSEVEQLNRMEGVSPLDVDCERLGLVSVQVCRLA</sequence>
<feature type="region of interest" description="Disordered" evidence="1">
    <location>
        <begin position="1"/>
        <end position="214"/>
    </location>
</feature>
<feature type="region of interest" description="Disordered" evidence="1">
    <location>
        <begin position="238"/>
        <end position="269"/>
    </location>
</feature>
<dbReference type="Proteomes" id="UP000045706">
    <property type="component" value="Unassembled WGS sequence"/>
</dbReference>
<feature type="compositionally biased region" description="Low complexity" evidence="1">
    <location>
        <begin position="188"/>
        <end position="208"/>
    </location>
</feature>
<feature type="compositionally biased region" description="Polar residues" evidence="1">
    <location>
        <begin position="1"/>
        <end position="19"/>
    </location>
</feature>